<evidence type="ECO:0000256" key="8">
    <source>
        <dbReference type="ARBA" id="ARBA00051875"/>
    </source>
</evidence>
<dbReference type="InterPro" id="IPR020922">
    <property type="entry name" value="dITP/XTP_pyrophosphatase"/>
</dbReference>
<dbReference type="GO" id="GO:0009146">
    <property type="term" value="P:purine nucleoside triphosphate catabolic process"/>
    <property type="evidence" value="ECO:0007669"/>
    <property type="project" value="UniProtKB-UniRule"/>
</dbReference>
<evidence type="ECO:0000256" key="9">
    <source>
        <dbReference type="ARBA" id="ARBA00052017"/>
    </source>
</evidence>
<evidence type="ECO:0000256" key="4">
    <source>
        <dbReference type="ARBA" id="ARBA00022741"/>
    </source>
</evidence>
<comment type="similarity">
    <text evidence="1 10 11">Belongs to the HAM1 NTPase family.</text>
</comment>
<keyword evidence="4 10" id="KW-0547">Nucleotide-binding</keyword>
<dbReference type="PANTHER" id="PTHR11067:SF9">
    <property type="entry name" value="INOSINE TRIPHOSPHATE PYROPHOSPHATASE"/>
    <property type="match status" value="1"/>
</dbReference>
<dbReference type="Gene3D" id="3.90.950.10">
    <property type="match status" value="1"/>
</dbReference>
<accession>A0A9D1REF0</accession>
<dbReference type="Proteomes" id="UP000824205">
    <property type="component" value="Unassembled WGS sequence"/>
</dbReference>
<keyword evidence="3 10" id="KW-0479">Metal-binding</keyword>
<dbReference type="PANTHER" id="PTHR11067">
    <property type="entry name" value="INOSINE TRIPHOSPHATE PYROPHOSPHATASE/HAM1 PROTEIN"/>
    <property type="match status" value="1"/>
</dbReference>
<evidence type="ECO:0000256" key="5">
    <source>
        <dbReference type="ARBA" id="ARBA00022801"/>
    </source>
</evidence>
<evidence type="ECO:0000256" key="2">
    <source>
        <dbReference type="ARBA" id="ARBA00011738"/>
    </source>
</evidence>
<feature type="binding site" evidence="10">
    <location>
        <position position="174"/>
    </location>
    <ligand>
        <name>substrate</name>
    </ligand>
</feature>
<feature type="binding site" evidence="10">
    <location>
        <begin position="153"/>
        <end position="156"/>
    </location>
    <ligand>
        <name>substrate</name>
    </ligand>
</feature>
<comment type="catalytic activity">
    <reaction evidence="8 10">
        <text>dITP + H2O = dIMP + diphosphate + H(+)</text>
        <dbReference type="Rhea" id="RHEA:28342"/>
        <dbReference type="ChEBI" id="CHEBI:15377"/>
        <dbReference type="ChEBI" id="CHEBI:15378"/>
        <dbReference type="ChEBI" id="CHEBI:33019"/>
        <dbReference type="ChEBI" id="CHEBI:61194"/>
        <dbReference type="ChEBI" id="CHEBI:61382"/>
        <dbReference type="EC" id="3.6.1.66"/>
    </reaction>
</comment>
<gene>
    <name evidence="12" type="primary">rdgB</name>
    <name evidence="12" type="ORF">IAA48_00975</name>
</gene>
<feature type="active site" description="Proton acceptor" evidence="10">
    <location>
        <position position="70"/>
    </location>
</feature>
<proteinExistence type="inferred from homology"/>
<dbReference type="HAMAP" id="MF_01405">
    <property type="entry name" value="Non_canon_purine_NTPase"/>
    <property type="match status" value="1"/>
</dbReference>
<feature type="binding site" evidence="10">
    <location>
        <begin position="179"/>
        <end position="180"/>
    </location>
    <ligand>
        <name>substrate</name>
    </ligand>
</feature>
<dbReference type="GO" id="GO:0005829">
    <property type="term" value="C:cytosol"/>
    <property type="evidence" value="ECO:0007669"/>
    <property type="project" value="TreeGrafter"/>
</dbReference>
<reference evidence="12" key="1">
    <citation type="journal article" date="2021" name="PeerJ">
        <title>Extensive microbial diversity within the chicken gut microbiome revealed by metagenomics and culture.</title>
        <authorList>
            <person name="Gilroy R."/>
            <person name="Ravi A."/>
            <person name="Getino M."/>
            <person name="Pursley I."/>
            <person name="Horton D.L."/>
            <person name="Alikhan N.F."/>
            <person name="Baker D."/>
            <person name="Gharbi K."/>
            <person name="Hall N."/>
            <person name="Watson M."/>
            <person name="Adriaenssens E.M."/>
            <person name="Foster-Nyarko E."/>
            <person name="Jarju S."/>
            <person name="Secka A."/>
            <person name="Antonio M."/>
            <person name="Oren A."/>
            <person name="Chaudhuri R.R."/>
            <person name="La Ragione R."/>
            <person name="Hildebrand F."/>
            <person name="Pallen M.J."/>
        </authorList>
    </citation>
    <scope>NUCLEOTIDE SEQUENCE</scope>
    <source>
        <strain evidence="12">421</strain>
    </source>
</reference>
<keyword evidence="6 10" id="KW-0460">Magnesium</keyword>
<feature type="binding site" evidence="10">
    <location>
        <position position="41"/>
    </location>
    <ligand>
        <name>Mg(2+)</name>
        <dbReference type="ChEBI" id="CHEBI:18420"/>
    </ligand>
</feature>
<feature type="binding site" evidence="10">
    <location>
        <position position="70"/>
    </location>
    <ligand>
        <name>Mg(2+)</name>
        <dbReference type="ChEBI" id="CHEBI:18420"/>
    </ligand>
</feature>
<evidence type="ECO:0000256" key="1">
    <source>
        <dbReference type="ARBA" id="ARBA00008023"/>
    </source>
</evidence>
<protein>
    <recommendedName>
        <fullName evidence="10">dITP/XTP pyrophosphatase</fullName>
        <ecNumber evidence="10">3.6.1.66</ecNumber>
    </recommendedName>
    <alternativeName>
        <fullName evidence="10">Non-canonical purine NTP pyrophosphatase</fullName>
    </alternativeName>
    <alternativeName>
        <fullName evidence="10">Non-standard purine NTP pyrophosphatase</fullName>
    </alternativeName>
    <alternativeName>
        <fullName evidence="10">Nucleoside-triphosphate diphosphatase</fullName>
    </alternativeName>
    <alternativeName>
        <fullName evidence="10">Nucleoside-triphosphate pyrophosphatase</fullName>
        <shortName evidence="10">NTPase</shortName>
    </alternativeName>
</protein>
<name>A0A9D1REF0_9FIRM</name>
<dbReference type="NCBIfam" id="TIGR00042">
    <property type="entry name" value="RdgB/HAM1 family non-canonical purine NTP pyrophosphatase"/>
    <property type="match status" value="1"/>
</dbReference>
<evidence type="ECO:0000256" key="7">
    <source>
        <dbReference type="ARBA" id="ARBA00023080"/>
    </source>
</evidence>
<comment type="function">
    <text evidence="10">Pyrophosphatase that catalyzes the hydrolysis of nucleoside triphosphates to their monophosphate derivatives, with a high preference for the non-canonical purine nucleotides XTP (xanthosine triphosphate), dITP (deoxyinosine triphosphate) and ITP. Seems to function as a house-cleaning enzyme that removes non-canonical purine nucleotides from the nucleotide pool, thus preventing their incorporation into DNA/RNA and avoiding chromosomal lesions.</text>
</comment>
<keyword evidence="5 10" id="KW-0378">Hydrolase</keyword>
<dbReference type="GO" id="GO:0009117">
    <property type="term" value="P:nucleotide metabolic process"/>
    <property type="evidence" value="ECO:0007669"/>
    <property type="project" value="UniProtKB-KW"/>
</dbReference>
<keyword evidence="7 10" id="KW-0546">Nucleotide metabolism</keyword>
<comment type="cofactor">
    <cofactor evidence="10">
        <name>Mg(2+)</name>
        <dbReference type="ChEBI" id="CHEBI:18420"/>
    </cofactor>
    <text evidence="10">Binds 1 Mg(2+) ion per subunit.</text>
</comment>
<evidence type="ECO:0000313" key="12">
    <source>
        <dbReference type="EMBL" id="HIW85046.1"/>
    </source>
</evidence>
<dbReference type="CDD" id="cd00515">
    <property type="entry name" value="HAM1"/>
    <property type="match status" value="1"/>
</dbReference>
<dbReference type="GO" id="GO:0035870">
    <property type="term" value="F:dITP diphosphatase activity"/>
    <property type="evidence" value="ECO:0007669"/>
    <property type="project" value="UniProtKB-UniRule"/>
</dbReference>
<evidence type="ECO:0000256" key="6">
    <source>
        <dbReference type="ARBA" id="ARBA00022842"/>
    </source>
</evidence>
<dbReference type="Pfam" id="PF01725">
    <property type="entry name" value="Ham1p_like"/>
    <property type="match status" value="1"/>
</dbReference>
<evidence type="ECO:0000313" key="13">
    <source>
        <dbReference type="Proteomes" id="UP000824205"/>
    </source>
</evidence>
<feature type="binding site" evidence="10">
    <location>
        <begin position="7"/>
        <end position="12"/>
    </location>
    <ligand>
        <name>substrate</name>
    </ligand>
</feature>
<evidence type="ECO:0000256" key="10">
    <source>
        <dbReference type="HAMAP-Rule" id="MF_01405"/>
    </source>
</evidence>
<comment type="caution">
    <text evidence="12">The sequence shown here is derived from an EMBL/GenBank/DDBJ whole genome shotgun (WGS) entry which is preliminary data.</text>
</comment>
<comment type="subunit">
    <text evidence="2 10">Homodimer.</text>
</comment>
<comment type="catalytic activity">
    <reaction evidence="10">
        <text>ITP + H2O = IMP + diphosphate + H(+)</text>
        <dbReference type="Rhea" id="RHEA:29399"/>
        <dbReference type="ChEBI" id="CHEBI:15377"/>
        <dbReference type="ChEBI" id="CHEBI:15378"/>
        <dbReference type="ChEBI" id="CHEBI:33019"/>
        <dbReference type="ChEBI" id="CHEBI:58053"/>
        <dbReference type="ChEBI" id="CHEBI:61402"/>
        <dbReference type="EC" id="3.6.1.66"/>
    </reaction>
</comment>
<reference evidence="12" key="2">
    <citation type="submission" date="2021-04" db="EMBL/GenBank/DDBJ databases">
        <authorList>
            <person name="Gilroy R."/>
        </authorList>
    </citation>
    <scope>NUCLEOTIDE SEQUENCE</scope>
    <source>
        <strain evidence="12">421</strain>
    </source>
</reference>
<dbReference type="GO" id="GO:0036222">
    <property type="term" value="F:XTP diphosphatase activity"/>
    <property type="evidence" value="ECO:0007669"/>
    <property type="project" value="UniProtKB-UniRule"/>
</dbReference>
<dbReference type="InterPro" id="IPR029001">
    <property type="entry name" value="ITPase-like_fam"/>
</dbReference>
<dbReference type="GO" id="GO:0000166">
    <property type="term" value="F:nucleotide binding"/>
    <property type="evidence" value="ECO:0007669"/>
    <property type="project" value="UniProtKB-KW"/>
</dbReference>
<organism evidence="12 13">
    <name type="scientific">Candidatus Eubacterium faecipullorum</name>
    <dbReference type="NCBI Taxonomy" id="2838571"/>
    <lineage>
        <taxon>Bacteria</taxon>
        <taxon>Bacillati</taxon>
        <taxon>Bacillota</taxon>
        <taxon>Clostridia</taxon>
        <taxon>Eubacteriales</taxon>
        <taxon>Eubacteriaceae</taxon>
        <taxon>Eubacterium</taxon>
    </lineage>
</organism>
<feature type="binding site" evidence="10">
    <location>
        <position position="71"/>
    </location>
    <ligand>
        <name>substrate</name>
    </ligand>
</feature>
<sequence length="195" mass="21365">MDFILATNNMKKLEELQRILSPLGINVITAKSLGIELPEVEENGSTFEENAHIKAQSACEITHLPSIADDSGLCVDYLGGAPGIYSARFSGEHGNDEKNNDLLLEKLSGVPLEKRTAHYVCAVCCISPDGREITVRGECSGHIGFERDGNAGFGYDPLFIINGKSFGRYSAEEKDKISHRGNALRRLKNELEKIL</sequence>
<dbReference type="EC" id="3.6.1.66" evidence="10"/>
<dbReference type="AlphaFoldDB" id="A0A9D1REF0"/>
<dbReference type="SUPFAM" id="SSF52972">
    <property type="entry name" value="ITPase-like"/>
    <property type="match status" value="1"/>
</dbReference>
<dbReference type="GO" id="GO:0017111">
    <property type="term" value="F:ribonucleoside triphosphate phosphatase activity"/>
    <property type="evidence" value="ECO:0007669"/>
    <property type="project" value="InterPro"/>
</dbReference>
<evidence type="ECO:0000256" key="11">
    <source>
        <dbReference type="RuleBase" id="RU003781"/>
    </source>
</evidence>
<dbReference type="GO" id="GO:0046872">
    <property type="term" value="F:metal ion binding"/>
    <property type="evidence" value="ECO:0007669"/>
    <property type="project" value="UniProtKB-KW"/>
</dbReference>
<dbReference type="FunFam" id="3.90.950.10:FF:000001">
    <property type="entry name" value="dITP/XTP pyrophosphatase"/>
    <property type="match status" value="1"/>
</dbReference>
<comment type="catalytic activity">
    <reaction evidence="9 10">
        <text>XTP + H2O = XMP + diphosphate + H(+)</text>
        <dbReference type="Rhea" id="RHEA:28610"/>
        <dbReference type="ChEBI" id="CHEBI:15377"/>
        <dbReference type="ChEBI" id="CHEBI:15378"/>
        <dbReference type="ChEBI" id="CHEBI:33019"/>
        <dbReference type="ChEBI" id="CHEBI:57464"/>
        <dbReference type="ChEBI" id="CHEBI:61314"/>
        <dbReference type="EC" id="3.6.1.66"/>
    </reaction>
</comment>
<dbReference type="EMBL" id="DXGE01000005">
    <property type="protein sequence ID" value="HIW85046.1"/>
    <property type="molecule type" value="Genomic_DNA"/>
</dbReference>
<evidence type="ECO:0000256" key="3">
    <source>
        <dbReference type="ARBA" id="ARBA00022723"/>
    </source>
</evidence>
<dbReference type="InterPro" id="IPR002637">
    <property type="entry name" value="RdgB/HAM1"/>
</dbReference>
<dbReference type="GO" id="GO:0036220">
    <property type="term" value="F:ITP diphosphatase activity"/>
    <property type="evidence" value="ECO:0007669"/>
    <property type="project" value="UniProtKB-UniRule"/>
</dbReference>